<dbReference type="SUPFAM" id="SSF88946">
    <property type="entry name" value="Sigma2 domain of RNA polymerase sigma factors"/>
    <property type="match status" value="1"/>
</dbReference>
<sequence>MEEQESYSVTAWVKALQEGEADAAQNLWKRYFEKLVTQAEARIRNCPQGTIEAEDIAVSVFESLWRGANEGRFQNLNNRDELWWLLLALTKRKAASHIRKETALKRGGNKTQKSLNNDENSGYTFQELVSDEPTPEYLAMLQEEYENLLSNLRDDRLREIAVLRLEGYTSQEISKQLEISIPTVTRKLRLIRAAWSKELA</sequence>
<keyword evidence="8" id="KW-1185">Reference proteome</keyword>
<organism evidence="7 8">
    <name type="scientific">Gimesia fumaroli</name>
    <dbReference type="NCBI Taxonomy" id="2527976"/>
    <lineage>
        <taxon>Bacteria</taxon>
        <taxon>Pseudomonadati</taxon>
        <taxon>Planctomycetota</taxon>
        <taxon>Planctomycetia</taxon>
        <taxon>Planctomycetales</taxon>
        <taxon>Planctomycetaceae</taxon>
        <taxon>Gimesia</taxon>
    </lineage>
</organism>
<evidence type="ECO:0000256" key="5">
    <source>
        <dbReference type="ARBA" id="ARBA00023163"/>
    </source>
</evidence>
<keyword evidence="4" id="KW-0238">DNA-binding</keyword>
<gene>
    <name evidence="7" type="ORF">Enr17x_38000</name>
</gene>
<dbReference type="KEGG" id="gfm:Enr17x_38000"/>
<evidence type="ECO:0000313" key="8">
    <source>
        <dbReference type="Proteomes" id="UP000318313"/>
    </source>
</evidence>
<keyword evidence="2" id="KW-0805">Transcription regulation</keyword>
<dbReference type="SUPFAM" id="SSF88659">
    <property type="entry name" value="Sigma3 and sigma4 domains of RNA polymerase sigma factors"/>
    <property type="match status" value="1"/>
</dbReference>
<feature type="domain" description="RNA polymerase sigma-70 ECF-like HTH" evidence="6">
    <location>
        <begin position="8"/>
        <end position="198"/>
    </location>
</feature>
<keyword evidence="3" id="KW-0731">Sigma factor</keyword>
<evidence type="ECO:0000256" key="1">
    <source>
        <dbReference type="ARBA" id="ARBA00010641"/>
    </source>
</evidence>
<evidence type="ECO:0000259" key="6">
    <source>
        <dbReference type="Pfam" id="PF07638"/>
    </source>
</evidence>
<evidence type="ECO:0000256" key="2">
    <source>
        <dbReference type="ARBA" id="ARBA00023015"/>
    </source>
</evidence>
<dbReference type="Proteomes" id="UP000318313">
    <property type="component" value="Chromosome"/>
</dbReference>
<dbReference type="AlphaFoldDB" id="A0A518IF69"/>
<dbReference type="OrthoDB" id="291381at2"/>
<dbReference type="Gene3D" id="1.10.10.10">
    <property type="entry name" value="Winged helix-like DNA-binding domain superfamily/Winged helix DNA-binding domain"/>
    <property type="match status" value="1"/>
</dbReference>
<dbReference type="InterPro" id="IPR036388">
    <property type="entry name" value="WH-like_DNA-bd_sf"/>
</dbReference>
<dbReference type="Pfam" id="PF07638">
    <property type="entry name" value="Sigma70_ECF"/>
    <property type="match status" value="1"/>
</dbReference>
<dbReference type="InterPro" id="IPR039425">
    <property type="entry name" value="RNA_pol_sigma-70-like"/>
</dbReference>
<name>A0A518IF69_9PLAN</name>
<proteinExistence type="inferred from homology"/>
<dbReference type="GO" id="GO:0006352">
    <property type="term" value="P:DNA-templated transcription initiation"/>
    <property type="evidence" value="ECO:0007669"/>
    <property type="project" value="InterPro"/>
</dbReference>
<dbReference type="PANTHER" id="PTHR43133:SF8">
    <property type="entry name" value="RNA POLYMERASE SIGMA FACTOR HI_1459-RELATED"/>
    <property type="match status" value="1"/>
</dbReference>
<protein>
    <submittedName>
        <fullName evidence="7">RNA polymerase sigma factor</fullName>
    </submittedName>
</protein>
<dbReference type="GO" id="GO:0016987">
    <property type="term" value="F:sigma factor activity"/>
    <property type="evidence" value="ECO:0007669"/>
    <property type="project" value="UniProtKB-KW"/>
</dbReference>
<reference evidence="7 8" key="1">
    <citation type="submission" date="2019-03" db="EMBL/GenBank/DDBJ databases">
        <title>Deep-cultivation of Planctomycetes and their phenomic and genomic characterization uncovers novel biology.</title>
        <authorList>
            <person name="Wiegand S."/>
            <person name="Jogler M."/>
            <person name="Boedeker C."/>
            <person name="Pinto D."/>
            <person name="Vollmers J."/>
            <person name="Rivas-Marin E."/>
            <person name="Kohn T."/>
            <person name="Peeters S.H."/>
            <person name="Heuer A."/>
            <person name="Rast P."/>
            <person name="Oberbeckmann S."/>
            <person name="Bunk B."/>
            <person name="Jeske O."/>
            <person name="Meyerdierks A."/>
            <person name="Storesund J.E."/>
            <person name="Kallscheuer N."/>
            <person name="Luecker S."/>
            <person name="Lage O.M."/>
            <person name="Pohl T."/>
            <person name="Merkel B.J."/>
            <person name="Hornburger P."/>
            <person name="Mueller R.-W."/>
            <person name="Bruemmer F."/>
            <person name="Labrenz M."/>
            <person name="Spormann A.M."/>
            <person name="Op den Camp H."/>
            <person name="Overmann J."/>
            <person name="Amann R."/>
            <person name="Jetten M.S.M."/>
            <person name="Mascher T."/>
            <person name="Medema M.H."/>
            <person name="Devos D.P."/>
            <person name="Kaster A.-K."/>
            <person name="Ovreas L."/>
            <person name="Rohde M."/>
            <person name="Galperin M.Y."/>
            <person name="Jogler C."/>
        </authorList>
    </citation>
    <scope>NUCLEOTIDE SEQUENCE [LARGE SCALE GENOMIC DNA]</scope>
    <source>
        <strain evidence="7 8">Enr17</strain>
    </source>
</reference>
<dbReference type="PANTHER" id="PTHR43133">
    <property type="entry name" value="RNA POLYMERASE ECF-TYPE SIGMA FACTO"/>
    <property type="match status" value="1"/>
</dbReference>
<dbReference type="EMBL" id="CP037452">
    <property type="protein sequence ID" value="QDV51742.1"/>
    <property type="molecule type" value="Genomic_DNA"/>
</dbReference>
<dbReference type="InterPro" id="IPR013324">
    <property type="entry name" value="RNA_pol_sigma_r3/r4-like"/>
</dbReference>
<dbReference type="RefSeq" id="WP_145311136.1">
    <property type="nucleotide sequence ID" value="NZ_CP037452.1"/>
</dbReference>
<dbReference type="InterPro" id="IPR013325">
    <property type="entry name" value="RNA_pol_sigma_r2"/>
</dbReference>
<dbReference type="Gene3D" id="1.10.1740.10">
    <property type="match status" value="1"/>
</dbReference>
<dbReference type="InterPro" id="IPR053812">
    <property type="entry name" value="HTH_Sigma70_ECF-like"/>
</dbReference>
<evidence type="ECO:0000256" key="3">
    <source>
        <dbReference type="ARBA" id="ARBA00023082"/>
    </source>
</evidence>
<keyword evidence="5" id="KW-0804">Transcription</keyword>
<dbReference type="GO" id="GO:0003677">
    <property type="term" value="F:DNA binding"/>
    <property type="evidence" value="ECO:0007669"/>
    <property type="project" value="UniProtKB-KW"/>
</dbReference>
<evidence type="ECO:0000313" key="7">
    <source>
        <dbReference type="EMBL" id="QDV51742.1"/>
    </source>
</evidence>
<evidence type="ECO:0000256" key="4">
    <source>
        <dbReference type="ARBA" id="ARBA00023125"/>
    </source>
</evidence>
<comment type="similarity">
    <text evidence="1">Belongs to the sigma-70 factor family. ECF subfamily.</text>
</comment>
<accession>A0A518IF69</accession>